<organism evidence="2 3">
    <name type="scientific">Microbispora cellulosiformans</name>
    <dbReference type="NCBI Taxonomy" id="2614688"/>
    <lineage>
        <taxon>Bacteria</taxon>
        <taxon>Bacillati</taxon>
        <taxon>Actinomycetota</taxon>
        <taxon>Actinomycetes</taxon>
        <taxon>Streptosporangiales</taxon>
        <taxon>Streptosporangiaceae</taxon>
        <taxon>Microbispora</taxon>
    </lineage>
</organism>
<reference evidence="2 3" key="1">
    <citation type="submission" date="2019-09" db="EMBL/GenBank/DDBJ databases">
        <title>Screening of Novel Bioactive Compounds from Soil-Associated.</title>
        <authorList>
            <person name="Gong X."/>
        </authorList>
    </citation>
    <scope>NUCLEOTIDE SEQUENCE [LARGE SCALE GENOMIC DNA]</scope>
    <source>
        <strain evidence="2 3">Gxj-6</strain>
    </source>
</reference>
<dbReference type="InterPro" id="IPR036465">
    <property type="entry name" value="vWFA_dom_sf"/>
</dbReference>
<accession>A0A5J5K9Q9</accession>
<dbReference type="PANTHER" id="PTHR36846:SF1">
    <property type="entry name" value="PROTEIN VIAA"/>
    <property type="match status" value="1"/>
</dbReference>
<dbReference type="EMBL" id="VYTZ01000003">
    <property type="protein sequence ID" value="KAA9380143.1"/>
    <property type="molecule type" value="Genomic_DNA"/>
</dbReference>
<keyword evidence="3" id="KW-1185">Reference proteome</keyword>
<gene>
    <name evidence="2" type="ORF">F5972_08435</name>
</gene>
<evidence type="ECO:0000259" key="1">
    <source>
        <dbReference type="SMART" id="SM00327"/>
    </source>
</evidence>
<comment type="caution">
    <text evidence="2">The sequence shown here is derived from an EMBL/GenBank/DDBJ whole genome shotgun (WGS) entry which is preliminary data.</text>
</comment>
<sequence length="535" mass="56534">MRLTAKLKDLAATAGRWLGLAAATPAPAAAPGVRVVTCDRFDDMTWRDTWGQAAALRALAEDLNTEHDYTEDLVRDAWTAAFRAFPEVLPADQVHPSRHVNRQVVASLLDAPDFAELRRHTVGDAYASAMAVLAQGDALRTILERSKEAAEAARAAQDAAEQAAQAAADIADAMHAAEQAGDGEATTQDAADAVEAAVAAAQQADAAAQQAAQQAAKALDQAAPGVRAAARAAAQQASEQAGQDAALAAGWGLEPGELQRMSFDERAQLAQALRGHRLSRFAHLIGRFRQMAAGERAHRVNNAAGELVGVALGSDPSKLVPSELANLAVPALRADFAVRLAEGRLLTYETRGDAPAGKGAIIALVDTSTSMDHEEGGITREAWAKAAALSLLDQARSEGRDFVGILFSGPGSQRVFHFPKGRGPIADVLEFGETFLRGGTSFPQPLDTAADILAEPANGEAVRNGDIVLITDGETRVPAEWLEGWQQRKAALGFRVFGVAVQHTPGQVLADLCDNLRHVARLADLDTPRDLFRLI</sequence>
<dbReference type="PANTHER" id="PTHR36846">
    <property type="entry name" value="PROTEIN VIAA"/>
    <property type="match status" value="1"/>
</dbReference>
<dbReference type="SMART" id="SM00327">
    <property type="entry name" value="VWA"/>
    <property type="match status" value="1"/>
</dbReference>
<dbReference type="SUPFAM" id="SSF53300">
    <property type="entry name" value="vWA-like"/>
    <property type="match status" value="1"/>
</dbReference>
<dbReference type="RefSeq" id="WP_150933357.1">
    <property type="nucleotide sequence ID" value="NZ_VYTZ01000003.1"/>
</dbReference>
<evidence type="ECO:0000313" key="3">
    <source>
        <dbReference type="Proteomes" id="UP000327011"/>
    </source>
</evidence>
<dbReference type="Pfam" id="PF13519">
    <property type="entry name" value="VWA_2"/>
    <property type="match status" value="1"/>
</dbReference>
<feature type="domain" description="VWFA" evidence="1">
    <location>
        <begin position="358"/>
        <end position="532"/>
    </location>
</feature>
<protein>
    <submittedName>
        <fullName evidence="2">VWA domain-containing protein</fullName>
    </submittedName>
</protein>
<dbReference type="AlphaFoldDB" id="A0A5J5K9Q9"/>
<evidence type="ECO:0000313" key="2">
    <source>
        <dbReference type="EMBL" id="KAA9380143.1"/>
    </source>
</evidence>
<dbReference type="InterPro" id="IPR002035">
    <property type="entry name" value="VWF_A"/>
</dbReference>
<name>A0A5J5K9Q9_9ACTN</name>
<dbReference type="Gene3D" id="3.40.50.410">
    <property type="entry name" value="von Willebrand factor, type A domain"/>
    <property type="match status" value="1"/>
</dbReference>
<proteinExistence type="predicted"/>
<dbReference type="Proteomes" id="UP000327011">
    <property type="component" value="Unassembled WGS sequence"/>
</dbReference>